<proteinExistence type="predicted"/>
<dbReference type="RefSeq" id="WP_200276352.1">
    <property type="nucleotide sequence ID" value="NZ_CP066802.1"/>
</dbReference>
<sequence length="181" mass="18330">MSLSLSAKGRSSFARRVCVGAVTLVVVAGGLTACGKTASQDAAQEKVDAAATQAAAVATQAEEALAKASEAAKDLKDVKADNHKIVFEVTSSSATTADITITTLDANGNLSQEQKTDEPLPFTKTVEVDGSVVLDASNANMLVQAKDGEDITATLTIDDQAPVTSTGSGPFASTIVQGASK</sequence>
<dbReference type="Proteomes" id="UP000595895">
    <property type="component" value="Chromosome"/>
</dbReference>
<dbReference type="AlphaFoldDB" id="A0A7T7MAZ5"/>
<dbReference type="Gene3D" id="2.60.40.2880">
    <property type="entry name" value="MmpS1-5, C-terminal soluble domain"/>
    <property type="match status" value="1"/>
</dbReference>
<keyword evidence="3" id="KW-1185">Reference proteome</keyword>
<name>A0A7T7MAZ5_9ACTO</name>
<feature type="region of interest" description="Disordered" evidence="1">
    <location>
        <begin position="160"/>
        <end position="181"/>
    </location>
</feature>
<organism evidence="2 3">
    <name type="scientific">Actinomyces weissii</name>
    <dbReference type="NCBI Taxonomy" id="675090"/>
    <lineage>
        <taxon>Bacteria</taxon>
        <taxon>Bacillati</taxon>
        <taxon>Actinomycetota</taxon>
        <taxon>Actinomycetes</taxon>
        <taxon>Actinomycetales</taxon>
        <taxon>Actinomycetaceae</taxon>
        <taxon>Actinomyces</taxon>
    </lineage>
</organism>
<evidence type="ECO:0000313" key="3">
    <source>
        <dbReference type="Proteomes" id="UP000595895"/>
    </source>
</evidence>
<dbReference type="EMBL" id="CP066802">
    <property type="protein sequence ID" value="QQM67622.1"/>
    <property type="molecule type" value="Genomic_DNA"/>
</dbReference>
<reference evidence="2 3" key="1">
    <citation type="submission" date="2020-12" db="EMBL/GenBank/DDBJ databases">
        <authorList>
            <person name="Zhou J."/>
        </authorList>
    </citation>
    <scope>NUCLEOTIDE SEQUENCE [LARGE SCALE GENOMIC DNA]</scope>
    <source>
        <strain evidence="2 3">CCUG 61299</strain>
    </source>
</reference>
<dbReference type="InterPro" id="IPR038468">
    <property type="entry name" value="MmpS_C"/>
</dbReference>
<evidence type="ECO:0000256" key="1">
    <source>
        <dbReference type="SAM" id="MobiDB-lite"/>
    </source>
</evidence>
<evidence type="ECO:0000313" key="2">
    <source>
        <dbReference type="EMBL" id="QQM67622.1"/>
    </source>
</evidence>
<dbReference type="KEGG" id="awe:JG540_01635"/>
<gene>
    <name evidence="2" type="ORF">JG540_01635</name>
</gene>
<protein>
    <submittedName>
        <fullName evidence="2">Uncharacterized protein</fullName>
    </submittedName>
</protein>
<accession>A0A7T7MAZ5</accession>